<gene>
    <name evidence="3" type="ORF">GCM10022252_34150</name>
</gene>
<dbReference type="Gene3D" id="1.20.1260.10">
    <property type="match status" value="1"/>
</dbReference>
<dbReference type="Proteomes" id="UP001501251">
    <property type="component" value="Unassembled WGS sequence"/>
</dbReference>
<protein>
    <submittedName>
        <fullName evidence="3">DUF305 domain-containing protein</fullName>
    </submittedName>
</protein>
<dbReference type="InterPro" id="IPR005183">
    <property type="entry name" value="DUF305_CopM-like"/>
</dbReference>
<evidence type="ECO:0000259" key="2">
    <source>
        <dbReference type="Pfam" id="PF03713"/>
    </source>
</evidence>
<dbReference type="Pfam" id="PF03713">
    <property type="entry name" value="DUF305"/>
    <property type="match status" value="1"/>
</dbReference>
<organism evidence="3 4">
    <name type="scientific">Streptosporangium oxazolinicum</name>
    <dbReference type="NCBI Taxonomy" id="909287"/>
    <lineage>
        <taxon>Bacteria</taxon>
        <taxon>Bacillati</taxon>
        <taxon>Actinomycetota</taxon>
        <taxon>Actinomycetes</taxon>
        <taxon>Streptosporangiales</taxon>
        <taxon>Streptosporangiaceae</taxon>
        <taxon>Streptosporangium</taxon>
    </lineage>
</organism>
<name>A0ABP8AWY1_9ACTN</name>
<dbReference type="EMBL" id="BAABAQ010000005">
    <property type="protein sequence ID" value="GAA4192567.1"/>
    <property type="molecule type" value="Genomic_DNA"/>
</dbReference>
<feature type="domain" description="DUF305" evidence="2">
    <location>
        <begin position="61"/>
        <end position="204"/>
    </location>
</feature>
<proteinExistence type="predicted"/>
<keyword evidence="4" id="KW-1185">Reference proteome</keyword>
<sequence>MPIDRPSPRGLAPAVIAAAGVLALLTACASGGDVTAGLTGPADAPAASPTQGPGASFNEADVTFTQMMIEHHRQAVEMAGLARTRSQDPEIKKLAAAIDKSQGAEITTMTGWLARWGKPATPSGGMQGHDMPGMMTGEDMKRLDAARGREFDRMFLRMMITHHQGAIAMAETERARGSDPQAKELATTIEATQRAEIKRMRKLLARR</sequence>
<reference evidence="4" key="1">
    <citation type="journal article" date="2019" name="Int. J. Syst. Evol. Microbiol.">
        <title>The Global Catalogue of Microorganisms (GCM) 10K type strain sequencing project: providing services to taxonomists for standard genome sequencing and annotation.</title>
        <authorList>
            <consortium name="The Broad Institute Genomics Platform"/>
            <consortium name="The Broad Institute Genome Sequencing Center for Infectious Disease"/>
            <person name="Wu L."/>
            <person name="Ma J."/>
        </authorList>
    </citation>
    <scope>NUCLEOTIDE SEQUENCE [LARGE SCALE GENOMIC DNA]</scope>
    <source>
        <strain evidence="4">JCM 17388</strain>
    </source>
</reference>
<dbReference type="RefSeq" id="WP_344918878.1">
    <property type="nucleotide sequence ID" value="NZ_BAABAQ010000005.1"/>
</dbReference>
<dbReference type="PANTHER" id="PTHR36933:SF1">
    <property type="entry name" value="SLL0788 PROTEIN"/>
    <property type="match status" value="1"/>
</dbReference>
<evidence type="ECO:0000256" key="1">
    <source>
        <dbReference type="SAM" id="SignalP"/>
    </source>
</evidence>
<accession>A0ABP8AWY1</accession>
<dbReference type="PROSITE" id="PS51257">
    <property type="entry name" value="PROKAR_LIPOPROTEIN"/>
    <property type="match status" value="1"/>
</dbReference>
<feature type="chain" id="PRO_5047048525" evidence="1">
    <location>
        <begin position="30"/>
        <end position="207"/>
    </location>
</feature>
<dbReference type="InterPro" id="IPR012347">
    <property type="entry name" value="Ferritin-like"/>
</dbReference>
<feature type="signal peptide" evidence="1">
    <location>
        <begin position="1"/>
        <end position="29"/>
    </location>
</feature>
<evidence type="ECO:0000313" key="4">
    <source>
        <dbReference type="Proteomes" id="UP001501251"/>
    </source>
</evidence>
<comment type="caution">
    <text evidence="3">The sequence shown here is derived from an EMBL/GenBank/DDBJ whole genome shotgun (WGS) entry which is preliminary data.</text>
</comment>
<keyword evidence="1" id="KW-0732">Signal</keyword>
<dbReference type="PANTHER" id="PTHR36933">
    <property type="entry name" value="SLL0788 PROTEIN"/>
    <property type="match status" value="1"/>
</dbReference>
<evidence type="ECO:0000313" key="3">
    <source>
        <dbReference type="EMBL" id="GAA4192567.1"/>
    </source>
</evidence>